<feature type="compositionally biased region" description="Polar residues" evidence="4">
    <location>
        <begin position="59"/>
        <end position="71"/>
    </location>
</feature>
<evidence type="ECO:0000313" key="6">
    <source>
        <dbReference type="EMBL" id="CAF1657898.1"/>
    </source>
</evidence>
<organism evidence="6 7">
    <name type="scientific">Adineta ricciae</name>
    <name type="common">Rotifer</name>
    <dbReference type="NCBI Taxonomy" id="249248"/>
    <lineage>
        <taxon>Eukaryota</taxon>
        <taxon>Metazoa</taxon>
        <taxon>Spiralia</taxon>
        <taxon>Gnathifera</taxon>
        <taxon>Rotifera</taxon>
        <taxon>Eurotatoria</taxon>
        <taxon>Bdelloidea</taxon>
        <taxon>Adinetida</taxon>
        <taxon>Adinetidae</taxon>
        <taxon>Adineta</taxon>
    </lineage>
</organism>
<evidence type="ECO:0000313" key="7">
    <source>
        <dbReference type="Proteomes" id="UP000663828"/>
    </source>
</evidence>
<dbReference type="Proteomes" id="UP000663828">
    <property type="component" value="Unassembled WGS sequence"/>
</dbReference>
<reference evidence="6" key="1">
    <citation type="submission" date="2021-02" db="EMBL/GenBank/DDBJ databases">
        <authorList>
            <person name="Nowell W R."/>
        </authorList>
    </citation>
    <scope>NUCLEOTIDE SEQUENCE</scope>
</reference>
<feature type="non-terminal residue" evidence="6">
    <location>
        <position position="1"/>
    </location>
</feature>
<evidence type="ECO:0000256" key="2">
    <source>
        <dbReference type="ARBA" id="ARBA00022771"/>
    </source>
</evidence>
<feature type="region of interest" description="Disordered" evidence="4">
    <location>
        <begin position="56"/>
        <end position="79"/>
    </location>
</feature>
<dbReference type="PANTHER" id="PTHR20956">
    <property type="entry name" value="HEH2P"/>
    <property type="match status" value="1"/>
</dbReference>
<dbReference type="EMBL" id="CAJNOR010010943">
    <property type="protein sequence ID" value="CAF1657898.1"/>
    <property type="molecule type" value="Genomic_DNA"/>
</dbReference>
<proteinExistence type="predicted"/>
<evidence type="ECO:0000256" key="1">
    <source>
        <dbReference type="ARBA" id="ARBA00022723"/>
    </source>
</evidence>
<keyword evidence="7" id="KW-1185">Reference proteome</keyword>
<dbReference type="Pfam" id="PF04500">
    <property type="entry name" value="FLYWCH"/>
    <property type="match status" value="1"/>
</dbReference>
<keyword evidence="1" id="KW-0479">Metal-binding</keyword>
<accession>A0A816F8H7</accession>
<comment type="caution">
    <text evidence="6">The sequence shown here is derived from an EMBL/GenBank/DDBJ whole genome shotgun (WGS) entry which is preliminary data.</text>
</comment>
<sequence>MPVTTRAAALKAQANAHLTLETSSTASGAVLTLADTYEQSHEVVVQQAINVKVEPACSSPETKPISPSASPSKEDDNHSVISLQSSENDENDSMHVSVTEGEIITDESTRGGKMVFMNGFAYLYTGMSKDATGWRCARRNENCKVVIHISKLTGKLKAWNGVYHCHQSDKRENQKREILNEIKHRVLDKYKSIKMIIEEEYRKANLSEEEKRTMPLPSQIESGLQKLSRKALPPLPQTQKFDLPLVYQETYSHQKFLIYDKRKTIYGGRLMIFASEEQLSVLYHSDFYLPMALSKHHQSYSINSMYCMGCKMAKTHPNLWKFIQCLKQEESVISHRMVQLDLGFSSKKTTKTTQASERK</sequence>
<keyword evidence="3" id="KW-0862">Zinc</keyword>
<dbReference type="Gene3D" id="2.20.25.240">
    <property type="match status" value="1"/>
</dbReference>
<evidence type="ECO:0000256" key="3">
    <source>
        <dbReference type="ARBA" id="ARBA00022833"/>
    </source>
</evidence>
<keyword evidence="2" id="KW-0863">Zinc-finger</keyword>
<dbReference type="InterPro" id="IPR007588">
    <property type="entry name" value="Znf_FLYWCH"/>
</dbReference>
<dbReference type="AlphaFoldDB" id="A0A816F8H7"/>
<evidence type="ECO:0000256" key="4">
    <source>
        <dbReference type="SAM" id="MobiDB-lite"/>
    </source>
</evidence>
<evidence type="ECO:0000259" key="5">
    <source>
        <dbReference type="Pfam" id="PF04500"/>
    </source>
</evidence>
<gene>
    <name evidence="6" type="ORF">XAT740_LOCUS56267</name>
</gene>
<protein>
    <recommendedName>
        <fullName evidence="5">FLYWCH-type domain-containing protein</fullName>
    </recommendedName>
</protein>
<dbReference type="GO" id="GO:0008270">
    <property type="term" value="F:zinc ion binding"/>
    <property type="evidence" value="ECO:0007669"/>
    <property type="project" value="UniProtKB-KW"/>
</dbReference>
<dbReference type="PANTHER" id="PTHR20956:SF12">
    <property type="entry name" value="FLYWCH-TYPE DOMAIN-CONTAINING PROTEIN"/>
    <property type="match status" value="1"/>
</dbReference>
<feature type="domain" description="FLYWCH-type" evidence="5">
    <location>
        <begin position="107"/>
        <end position="166"/>
    </location>
</feature>
<name>A0A816F8H7_ADIRI</name>